<gene>
    <name evidence="2" type="ORF">CCMA1212_005145</name>
</gene>
<dbReference type="RefSeq" id="XP_073558754.1">
    <property type="nucleotide sequence ID" value="XM_073702421.1"/>
</dbReference>
<comment type="caution">
    <text evidence="2">The sequence shown here is derived from an EMBL/GenBank/DDBJ whole genome shotgun (WGS) entry which is preliminary data.</text>
</comment>
<organism evidence="2 3">
    <name type="scientific">Trichoderma ghanense</name>
    <dbReference type="NCBI Taxonomy" id="65468"/>
    <lineage>
        <taxon>Eukaryota</taxon>
        <taxon>Fungi</taxon>
        <taxon>Dikarya</taxon>
        <taxon>Ascomycota</taxon>
        <taxon>Pezizomycotina</taxon>
        <taxon>Sordariomycetes</taxon>
        <taxon>Hypocreomycetidae</taxon>
        <taxon>Hypocreales</taxon>
        <taxon>Hypocreaceae</taxon>
        <taxon>Trichoderma</taxon>
    </lineage>
</organism>
<name>A0ABY2H2T9_9HYPO</name>
<evidence type="ECO:0000256" key="1">
    <source>
        <dbReference type="SAM" id="Phobius"/>
    </source>
</evidence>
<dbReference type="GeneID" id="300576871"/>
<proteinExistence type="predicted"/>
<dbReference type="EMBL" id="PPTA01000006">
    <property type="protein sequence ID" value="TFB02553.1"/>
    <property type="molecule type" value="Genomic_DNA"/>
</dbReference>
<keyword evidence="3" id="KW-1185">Reference proteome</keyword>
<keyword evidence="1" id="KW-1133">Transmembrane helix</keyword>
<feature type="transmembrane region" description="Helical" evidence="1">
    <location>
        <begin position="198"/>
        <end position="215"/>
    </location>
</feature>
<keyword evidence="1" id="KW-0472">Membrane</keyword>
<evidence type="ECO:0000313" key="2">
    <source>
        <dbReference type="EMBL" id="TFB02553.1"/>
    </source>
</evidence>
<reference evidence="2 3" key="1">
    <citation type="submission" date="2018-01" db="EMBL/GenBank/DDBJ databases">
        <title>Genome characterization of the sugarcane-associated fungus Trichoderma ghanense CCMA-1212 and their application in lignocelulose bioconversion.</title>
        <authorList>
            <person name="Steindorff A.S."/>
            <person name="Mendes T.D."/>
            <person name="Vilela E.S.D."/>
            <person name="Rodrigues D.S."/>
            <person name="Formighieri E.F."/>
            <person name="Melo I.S."/>
            <person name="Favaro L.C.L."/>
        </authorList>
    </citation>
    <scope>NUCLEOTIDE SEQUENCE [LARGE SCALE GENOMIC DNA]</scope>
    <source>
        <strain evidence="2 3">CCMA-1212</strain>
    </source>
</reference>
<feature type="transmembrane region" description="Helical" evidence="1">
    <location>
        <begin position="155"/>
        <end position="178"/>
    </location>
</feature>
<keyword evidence="1" id="KW-0812">Transmembrane</keyword>
<feature type="transmembrane region" description="Helical" evidence="1">
    <location>
        <begin position="85"/>
        <end position="106"/>
    </location>
</feature>
<dbReference type="Proteomes" id="UP001642720">
    <property type="component" value="Unassembled WGS sequence"/>
</dbReference>
<accession>A0ABY2H2T9</accession>
<sequence>MAPITNHASWRYLLRNPLLFIFLRVKYDRDLSWSTRLKLIDISDNAILVAAIVSALNSSTHASLASSPSSRPLATAPSPTFSRQIVSNRISAAALALTFIHAIVAYRVSYFLPIHLPACQGPVAATLRDLHAANVAGGLVFAVCGRDKAIHLAGFAVTTLSLSLFSILNAMLSGVLLPAAHPPLNESYVATAPGVWSFARYFGCIWGITIPSAVFNESSCELHHRLGDCW</sequence>
<protein>
    <submittedName>
        <fullName evidence="2">Uncharacterized protein</fullName>
    </submittedName>
</protein>
<evidence type="ECO:0000313" key="3">
    <source>
        <dbReference type="Proteomes" id="UP001642720"/>
    </source>
</evidence>